<evidence type="ECO:0000313" key="1">
    <source>
        <dbReference type="EMBL" id="KSW10225.1"/>
    </source>
</evidence>
<sequence length="66" mass="7489">MPKKPPLDVEITRAIARAHILYANRPHIDERVHRLVTEACARAAHYPVEVKPSRSALAPMRPRRSA</sequence>
<proteinExistence type="predicted"/>
<name>A0A0V8RQD6_9ACTO</name>
<comment type="caution">
    <text evidence="1">The sequence shown here is derived from an EMBL/GenBank/DDBJ whole genome shotgun (WGS) entry which is preliminary data.</text>
</comment>
<evidence type="ECO:0000313" key="3">
    <source>
        <dbReference type="Proteomes" id="UP000054686"/>
    </source>
</evidence>
<dbReference type="EMBL" id="LLVT01000004">
    <property type="protein sequence ID" value="KSW10246.1"/>
    <property type="molecule type" value="Genomic_DNA"/>
</dbReference>
<gene>
    <name evidence="1" type="ORF">APY09_09475</name>
    <name evidence="2" type="ORF">APY09_09585</name>
</gene>
<dbReference type="Proteomes" id="UP000054686">
    <property type="component" value="Unassembled WGS sequence"/>
</dbReference>
<dbReference type="RefSeq" id="WP_060567575.1">
    <property type="nucleotide sequence ID" value="NZ_CP040006.1"/>
</dbReference>
<reference evidence="1 3" key="1">
    <citation type="submission" date="2015-10" db="EMBL/GenBank/DDBJ databases">
        <title>Draft Genome of Actinomyces odontolyticus subsp. actinosynbacter strain XH001.</title>
        <authorList>
            <person name="Mclean J.S."/>
            <person name="He X."/>
        </authorList>
    </citation>
    <scope>NUCLEOTIDE SEQUENCE [LARGE SCALE GENOMIC DNA]</scope>
    <source>
        <strain evidence="1 3">XH001</strain>
    </source>
</reference>
<dbReference type="EMBL" id="LLVT01000004">
    <property type="protein sequence ID" value="KSW10225.1"/>
    <property type="molecule type" value="Genomic_DNA"/>
</dbReference>
<protein>
    <submittedName>
        <fullName evidence="1">Uncharacterized protein</fullName>
    </submittedName>
</protein>
<organism evidence="1 3">
    <name type="scientific">Schaalia odontolytica</name>
    <dbReference type="NCBI Taxonomy" id="1660"/>
    <lineage>
        <taxon>Bacteria</taxon>
        <taxon>Bacillati</taxon>
        <taxon>Actinomycetota</taxon>
        <taxon>Actinomycetes</taxon>
        <taxon>Actinomycetales</taxon>
        <taxon>Actinomycetaceae</taxon>
        <taxon>Schaalia</taxon>
    </lineage>
</organism>
<accession>A0A0V8RQD6</accession>
<evidence type="ECO:0000313" key="2">
    <source>
        <dbReference type="EMBL" id="KSW10246.1"/>
    </source>
</evidence>
<dbReference type="AlphaFoldDB" id="A0A0V8RQD6"/>